<evidence type="ECO:0000256" key="3">
    <source>
        <dbReference type="ARBA" id="ARBA00023054"/>
    </source>
</evidence>
<dbReference type="GO" id="GO:0006270">
    <property type="term" value="P:DNA replication initiation"/>
    <property type="evidence" value="ECO:0007669"/>
    <property type="project" value="TreeGrafter"/>
</dbReference>
<evidence type="ECO:0000256" key="2">
    <source>
        <dbReference type="ARBA" id="ARBA00007797"/>
    </source>
</evidence>
<dbReference type="Proteomes" id="UP001177023">
    <property type="component" value="Unassembled WGS sequence"/>
</dbReference>
<evidence type="ECO:0000256" key="6">
    <source>
        <dbReference type="ARBA" id="ARBA00032937"/>
    </source>
</evidence>
<evidence type="ECO:0000259" key="10">
    <source>
        <dbReference type="Pfam" id="PF07540"/>
    </source>
</evidence>
<proteinExistence type="inferred from homology"/>
<keyword evidence="12" id="KW-1185">Reference proteome</keyword>
<evidence type="ECO:0000256" key="1">
    <source>
        <dbReference type="ARBA" id="ARBA00004604"/>
    </source>
</evidence>
<keyword evidence="4" id="KW-0539">Nucleus</keyword>
<dbReference type="PANTHER" id="PTHR14428:SF5">
    <property type="entry name" value="NUCLEOLAR COMPLEX PROTEIN 3 HOMOLOG"/>
    <property type="match status" value="1"/>
</dbReference>
<organism evidence="11 12">
    <name type="scientific">Mesorhabditis spiculigera</name>
    <dbReference type="NCBI Taxonomy" id="96644"/>
    <lineage>
        <taxon>Eukaryota</taxon>
        <taxon>Metazoa</taxon>
        <taxon>Ecdysozoa</taxon>
        <taxon>Nematoda</taxon>
        <taxon>Chromadorea</taxon>
        <taxon>Rhabditida</taxon>
        <taxon>Rhabditina</taxon>
        <taxon>Rhabditomorpha</taxon>
        <taxon>Rhabditoidea</taxon>
        <taxon>Rhabditidae</taxon>
        <taxon>Mesorhabditinae</taxon>
        <taxon>Mesorhabditis</taxon>
    </lineage>
</organism>
<evidence type="ECO:0000256" key="4">
    <source>
        <dbReference type="ARBA" id="ARBA00023242"/>
    </source>
</evidence>
<dbReference type="PANTHER" id="PTHR14428">
    <property type="entry name" value="NUCLEOLAR COMPLEX PROTEIN 3"/>
    <property type="match status" value="1"/>
</dbReference>
<feature type="region of interest" description="Disordered" evidence="8">
    <location>
        <begin position="98"/>
        <end position="134"/>
    </location>
</feature>
<feature type="region of interest" description="Disordered" evidence="8">
    <location>
        <begin position="1"/>
        <end position="36"/>
    </location>
</feature>
<evidence type="ECO:0000313" key="11">
    <source>
        <dbReference type="EMBL" id="CAJ0577249.1"/>
    </source>
</evidence>
<feature type="domain" description="Nucleolar complex-associated protein 3 N-terminal" evidence="10">
    <location>
        <begin position="208"/>
        <end position="299"/>
    </location>
</feature>
<dbReference type="InterPro" id="IPR016024">
    <property type="entry name" value="ARM-type_fold"/>
</dbReference>
<comment type="similarity">
    <text evidence="2">Belongs to the CBF/MAK21 family.</text>
</comment>
<dbReference type="InterPro" id="IPR011501">
    <property type="entry name" value="Noc3_N"/>
</dbReference>
<name>A0AA36CY60_9BILA</name>
<evidence type="ECO:0000256" key="7">
    <source>
        <dbReference type="SAM" id="Coils"/>
    </source>
</evidence>
<keyword evidence="3 7" id="KW-0175">Coiled coil</keyword>
<comment type="subcellular location">
    <subcellularLocation>
        <location evidence="1">Nucleus</location>
        <location evidence="1">Nucleolus</location>
    </subcellularLocation>
</comment>
<dbReference type="Pfam" id="PF07540">
    <property type="entry name" value="NOC3p"/>
    <property type="match status" value="1"/>
</dbReference>
<feature type="domain" description="CCAAT-binding factor" evidence="9">
    <location>
        <begin position="545"/>
        <end position="681"/>
    </location>
</feature>
<dbReference type="InterPro" id="IPR016903">
    <property type="entry name" value="Nucleolar_cplx-assoc_3"/>
</dbReference>
<sequence>MTKQKPDAAEVSQRKKNKKAGRRLHGLEKKGKLKRHVRDKIKAIDAEKSKHSLQKALNIEDDWVAERQRQFQDEDEDDILPLDMLDADIDWDNTPFAAVKRRHDARKVKEEDESDDEKEGEKRRKFNDGLAEDQEEMLPIKLSDGTILRPTRTKEIKEEAADEGGQVKFENDLSDDKPRFVEEDFSHLHGAQLHQKHAELVQLAIDELRRHERALTANPQENIHKLREILSMCKGENQHSLVREQVQQLSMAHMVKVLLDLIPGYPIRPMSETETGGAKLKKETRKLVTFEETLLRYYVKLLQYLEKQSNRLLQKRNTWDEKVFSHKFAVLAVKSMGRLLLGAPHFNYANNIVTTLVRLTLSSHAKTVENVCAVISQLFARDVSLKITSFACKTIADLVRKKPMAASPSLLRTFLSLTIKEVASDKKNNDKDRLIAKKYQIKKERKNKTAKKFDKQIKKLESDLKEVEAAESITSKLKMATESMKHVFQVYFSILKRMPNLYCLEPVLAGLSKYAHLLNVEFLEDIIKCLEDLVDQKHLRLIDRLQCINTVFVILSGQGQVLNVDPCRFYRTMYRLLNTLPFETDPEVLLNQVLMLAKSLDIMFNVRKKQVPVTRVASFFKRLLCMAVLFDDRPALVLLALCRSFFISHPNLSALLEDDETGPGITSIYAPSMDDPDISGAMGSDARPFLRKLHVDGRAPEVRAFANNMLKGLPPPDTHSYAKMTVVKPWKVLEHAGADSLTGRGAQQEVTKFAQKKSKQKLTSQNVFTITEEWVERVAN</sequence>
<comment type="caution">
    <text evidence="11">The sequence shown here is derived from an EMBL/GenBank/DDBJ whole genome shotgun (WGS) entry which is preliminary data.</text>
</comment>
<feature type="non-terminal residue" evidence="11">
    <location>
        <position position="1"/>
    </location>
</feature>
<dbReference type="GO" id="GO:0003682">
    <property type="term" value="F:chromatin binding"/>
    <property type="evidence" value="ECO:0007669"/>
    <property type="project" value="TreeGrafter"/>
</dbReference>
<protein>
    <recommendedName>
        <fullName evidence="6">NOC3-like protein</fullName>
    </recommendedName>
    <alternativeName>
        <fullName evidence="5">Nucleolar complex-associated protein 3-like protein</fullName>
    </alternativeName>
</protein>
<dbReference type="SUPFAM" id="SSF48371">
    <property type="entry name" value="ARM repeat"/>
    <property type="match status" value="1"/>
</dbReference>
<reference evidence="11" key="1">
    <citation type="submission" date="2023-06" db="EMBL/GenBank/DDBJ databases">
        <authorList>
            <person name="Delattre M."/>
        </authorList>
    </citation>
    <scope>NUCLEOTIDE SEQUENCE</scope>
    <source>
        <strain evidence="11">AF72</strain>
    </source>
</reference>
<evidence type="ECO:0000256" key="5">
    <source>
        <dbReference type="ARBA" id="ARBA00032701"/>
    </source>
</evidence>
<dbReference type="Pfam" id="PF03914">
    <property type="entry name" value="CBF"/>
    <property type="match status" value="1"/>
</dbReference>
<feature type="coiled-coil region" evidence="7">
    <location>
        <begin position="443"/>
        <end position="470"/>
    </location>
</feature>
<feature type="compositionally biased region" description="Basic residues" evidence="8">
    <location>
        <begin position="14"/>
        <end position="24"/>
    </location>
</feature>
<evidence type="ECO:0000313" key="12">
    <source>
        <dbReference type="Proteomes" id="UP001177023"/>
    </source>
</evidence>
<accession>A0AA36CY60</accession>
<gene>
    <name evidence="11" type="ORF">MSPICULIGERA_LOCUS15527</name>
</gene>
<dbReference type="InterPro" id="IPR005612">
    <property type="entry name" value="CCAAT-binding_factor"/>
</dbReference>
<evidence type="ECO:0000259" key="9">
    <source>
        <dbReference type="Pfam" id="PF03914"/>
    </source>
</evidence>
<dbReference type="AlphaFoldDB" id="A0AA36CY60"/>
<evidence type="ECO:0000256" key="8">
    <source>
        <dbReference type="SAM" id="MobiDB-lite"/>
    </source>
</evidence>
<dbReference type="EMBL" id="CATQJA010002648">
    <property type="protein sequence ID" value="CAJ0577249.1"/>
    <property type="molecule type" value="Genomic_DNA"/>
</dbReference>
<dbReference type="GO" id="GO:0005730">
    <property type="term" value="C:nucleolus"/>
    <property type="evidence" value="ECO:0007669"/>
    <property type="project" value="UniProtKB-SubCell"/>
</dbReference>